<keyword evidence="16" id="KW-0816">Tricarboxylic acid cycle</keyword>
<dbReference type="PANTHER" id="PTHR13337">
    <property type="entry name" value="SUCCINATE DEHYDROGENASE"/>
    <property type="match status" value="1"/>
</dbReference>
<dbReference type="GO" id="GO:0006099">
    <property type="term" value="P:tricarboxylic acid cycle"/>
    <property type="evidence" value="ECO:0007669"/>
    <property type="project" value="UniProtKB-KW"/>
</dbReference>
<dbReference type="InterPro" id="IPR007992">
    <property type="entry name" value="CybS"/>
</dbReference>
<feature type="binding site" description="axial binding residue" evidence="15">
    <location>
        <position position="90"/>
    </location>
    <ligand>
        <name>heme b</name>
        <dbReference type="ChEBI" id="CHEBI:60344"/>
        <note>ligand shared with SDHC</note>
    </ligand>
    <ligandPart>
        <name>Fe</name>
        <dbReference type="ChEBI" id="CHEBI:18248"/>
    </ligandPart>
</feature>
<dbReference type="EMBL" id="UXUI01008523">
    <property type="protein sequence ID" value="VDD91719.1"/>
    <property type="molecule type" value="Genomic_DNA"/>
</dbReference>
<evidence type="ECO:0000256" key="16">
    <source>
        <dbReference type="RuleBase" id="RU364031"/>
    </source>
</evidence>
<evidence type="ECO:0000256" key="8">
    <source>
        <dbReference type="ARBA" id="ARBA00022946"/>
    </source>
</evidence>
<dbReference type="InterPro" id="IPR034804">
    <property type="entry name" value="SQR/QFR_C/D"/>
</dbReference>
<dbReference type="GO" id="GO:0046872">
    <property type="term" value="F:metal ion binding"/>
    <property type="evidence" value="ECO:0007669"/>
    <property type="project" value="UniProtKB-KW"/>
</dbReference>
<dbReference type="Gene3D" id="1.20.1300.10">
    <property type="entry name" value="Fumarate reductase/succinate dehydrogenase, transmembrane subunit"/>
    <property type="match status" value="1"/>
</dbReference>
<evidence type="ECO:0000256" key="6">
    <source>
        <dbReference type="ARBA" id="ARBA00022723"/>
    </source>
</evidence>
<evidence type="ECO:0000256" key="12">
    <source>
        <dbReference type="ARBA" id="ARBA00023128"/>
    </source>
</evidence>
<evidence type="ECO:0000256" key="11">
    <source>
        <dbReference type="ARBA" id="ARBA00023004"/>
    </source>
</evidence>
<dbReference type="Pfam" id="PF05328">
    <property type="entry name" value="CybS"/>
    <property type="match status" value="1"/>
</dbReference>
<dbReference type="GO" id="GO:0005743">
    <property type="term" value="C:mitochondrial inner membrane"/>
    <property type="evidence" value="ECO:0007669"/>
    <property type="project" value="UniProtKB-SubCell"/>
</dbReference>
<comment type="caution">
    <text evidence="16">Lacks conserved residue(s) required for the propagation of feature annotation.</text>
</comment>
<keyword evidence="18" id="KW-1185">Reference proteome</keyword>
<keyword evidence="13 16" id="KW-0472">Membrane</keyword>
<evidence type="ECO:0000313" key="17">
    <source>
        <dbReference type="EMBL" id="VDD91719.1"/>
    </source>
</evidence>
<dbReference type="OrthoDB" id="18577at2759"/>
<keyword evidence="11 15" id="KW-0408">Iron</keyword>
<evidence type="ECO:0000256" key="2">
    <source>
        <dbReference type="ARBA" id="ARBA00007294"/>
    </source>
</evidence>
<gene>
    <name evidence="17" type="ORF">EVEC_LOCUS6470</name>
</gene>
<evidence type="ECO:0000256" key="1">
    <source>
        <dbReference type="ARBA" id="ARBA00004448"/>
    </source>
</evidence>
<accession>A0A0N4V947</accession>
<evidence type="ECO:0000256" key="10">
    <source>
        <dbReference type="ARBA" id="ARBA00022989"/>
    </source>
</evidence>
<evidence type="ECO:0000256" key="15">
    <source>
        <dbReference type="PIRSR" id="PIRSR607992-2"/>
    </source>
</evidence>
<proteinExistence type="inferred from homology"/>
<evidence type="ECO:0000256" key="14">
    <source>
        <dbReference type="PIRSR" id="PIRSR607992-1"/>
    </source>
</evidence>
<evidence type="ECO:0000256" key="5">
    <source>
        <dbReference type="ARBA" id="ARBA00022692"/>
    </source>
</evidence>
<dbReference type="STRING" id="51028.A0A0N4V947"/>
<evidence type="ECO:0000313" key="18">
    <source>
        <dbReference type="Proteomes" id="UP000274131"/>
    </source>
</evidence>
<evidence type="ECO:0000256" key="9">
    <source>
        <dbReference type="ARBA" id="ARBA00022982"/>
    </source>
</evidence>
<dbReference type="FunFam" id="1.20.1300.10:FF:000020">
    <property type="entry name" value="Succinate dehydrogenase [ubiquinone] cytochrome b small subunit, mitochondrial"/>
    <property type="match status" value="1"/>
</dbReference>
<dbReference type="PANTHER" id="PTHR13337:SF2">
    <property type="entry name" value="SUCCINATE DEHYDROGENASE [UBIQUINONE] CYTOCHROME B SMALL SUBUNIT, MITOCHONDRIAL"/>
    <property type="match status" value="1"/>
</dbReference>
<protein>
    <recommendedName>
        <fullName evidence="16">Succinate dehydrogenase [ubiquinone] cytochrome b small subunit</fullName>
    </recommendedName>
</protein>
<organism evidence="19">
    <name type="scientific">Enterobius vermicularis</name>
    <name type="common">Human pinworm</name>
    <dbReference type="NCBI Taxonomy" id="51028"/>
    <lineage>
        <taxon>Eukaryota</taxon>
        <taxon>Metazoa</taxon>
        <taxon>Ecdysozoa</taxon>
        <taxon>Nematoda</taxon>
        <taxon>Chromadorea</taxon>
        <taxon>Rhabditida</taxon>
        <taxon>Spirurina</taxon>
        <taxon>Oxyuridomorpha</taxon>
        <taxon>Oxyuroidea</taxon>
        <taxon>Oxyuridae</taxon>
        <taxon>Enterobius</taxon>
    </lineage>
</organism>
<comment type="subcellular location">
    <subcellularLocation>
        <location evidence="1 16">Mitochondrion inner membrane</location>
        <topology evidence="1 16">Multi-pass membrane protein</topology>
    </subcellularLocation>
</comment>
<evidence type="ECO:0000256" key="3">
    <source>
        <dbReference type="ARBA" id="ARBA00022448"/>
    </source>
</evidence>
<dbReference type="GO" id="GO:0006121">
    <property type="term" value="P:mitochondrial electron transport, succinate to ubiquinone"/>
    <property type="evidence" value="ECO:0007669"/>
    <property type="project" value="TreeGrafter"/>
</dbReference>
<feature type="binding site" evidence="14">
    <location>
        <position position="102"/>
    </location>
    <ligand>
        <name>a ubiquinone</name>
        <dbReference type="ChEBI" id="CHEBI:16389"/>
        <note>ligand shared with IP/SDHB</note>
    </ligand>
</feature>
<dbReference type="WBParaSite" id="EVEC_0000694901-mRNA-1">
    <property type="protein sequence ID" value="EVEC_0000694901-mRNA-1"/>
    <property type="gene ID" value="EVEC_0000694901"/>
</dbReference>
<keyword evidence="3 16" id="KW-0813">Transport</keyword>
<keyword evidence="12 16" id="KW-0496">Mitochondrion</keyword>
<keyword evidence="6 15" id="KW-0479">Metal-binding</keyword>
<keyword evidence="5 16" id="KW-0812">Transmembrane</keyword>
<evidence type="ECO:0000256" key="13">
    <source>
        <dbReference type="ARBA" id="ARBA00023136"/>
    </source>
</evidence>
<dbReference type="GO" id="GO:0048039">
    <property type="term" value="F:ubiquinone binding"/>
    <property type="evidence" value="ECO:0007669"/>
    <property type="project" value="TreeGrafter"/>
</dbReference>
<reference evidence="17 18" key="2">
    <citation type="submission" date="2018-10" db="EMBL/GenBank/DDBJ databases">
        <authorList>
            <consortium name="Pathogen Informatics"/>
        </authorList>
    </citation>
    <scope>NUCLEOTIDE SEQUENCE [LARGE SCALE GENOMIC DNA]</scope>
</reference>
<dbReference type="Proteomes" id="UP000274131">
    <property type="component" value="Unassembled WGS sequence"/>
</dbReference>
<keyword evidence="7 16" id="KW-0999">Mitochondrion inner membrane</keyword>
<dbReference type="CDD" id="cd03496">
    <property type="entry name" value="SQR_TypeC_CybS"/>
    <property type="match status" value="1"/>
</dbReference>
<keyword evidence="9 16" id="KW-0249">Electron transport</keyword>
<dbReference type="AlphaFoldDB" id="A0A0N4V947"/>
<evidence type="ECO:0000256" key="7">
    <source>
        <dbReference type="ARBA" id="ARBA00022792"/>
    </source>
</evidence>
<keyword evidence="4 16" id="KW-0349">Heme</keyword>
<comment type="function">
    <text evidence="16">Membrane-anchoring subunit of succinate dehydrogenase (SDH) that is involved in complex II of the mitochondrial electron transport chain and is responsible for transferring electrons from succinate to ubiquinone (coenzyme Q).</text>
</comment>
<feature type="transmembrane region" description="Helical" evidence="16">
    <location>
        <begin position="115"/>
        <end position="134"/>
    </location>
</feature>
<dbReference type="GO" id="GO:0020037">
    <property type="term" value="F:heme binding"/>
    <property type="evidence" value="ECO:0007669"/>
    <property type="project" value="TreeGrafter"/>
</dbReference>
<keyword evidence="10 16" id="KW-1133">Transmembrane helix</keyword>
<feature type="transmembrane region" description="Helical" evidence="16">
    <location>
        <begin position="59"/>
        <end position="75"/>
    </location>
</feature>
<sequence length="151" mass="16641">MLTLTRRSLPLCVRLAKTSAALRSVVSVVPAPPQYDPVAAQKEFKPLHSHAFMFKIERYFAAAMVPLFPAAYFIHTPWMDTVLAVALTLHIHWGVRGVIGDYGRPYVLGDTLAKAVRVGAYVITACLLAGLLVFNQNDVGLTKAFEMVWAL</sequence>
<evidence type="ECO:0000256" key="4">
    <source>
        <dbReference type="ARBA" id="ARBA00022617"/>
    </source>
</evidence>
<reference evidence="19" key="1">
    <citation type="submission" date="2017-02" db="UniProtKB">
        <authorList>
            <consortium name="WormBaseParasite"/>
        </authorList>
    </citation>
    <scope>IDENTIFICATION</scope>
</reference>
<name>A0A0N4V947_ENTVE</name>
<keyword evidence="8 16" id="KW-0809">Transit peptide</keyword>
<comment type="similarity">
    <text evidence="2 16">Belongs to the CybS family.</text>
</comment>
<evidence type="ECO:0000313" key="19">
    <source>
        <dbReference type="WBParaSite" id="EVEC_0000694901-mRNA-1"/>
    </source>
</evidence>